<name>A0A8J3RTT3_9ACTN</name>
<organism evidence="2 3">
    <name type="scientific">Planobispora longispora</name>
    <dbReference type="NCBI Taxonomy" id="28887"/>
    <lineage>
        <taxon>Bacteria</taxon>
        <taxon>Bacillati</taxon>
        <taxon>Actinomycetota</taxon>
        <taxon>Actinomycetes</taxon>
        <taxon>Streptosporangiales</taxon>
        <taxon>Streptosporangiaceae</taxon>
        <taxon>Planobispora</taxon>
    </lineage>
</organism>
<comment type="caution">
    <text evidence="2">The sequence shown here is derived from an EMBL/GenBank/DDBJ whole genome shotgun (WGS) entry which is preliminary data.</text>
</comment>
<feature type="compositionally biased region" description="Basic and acidic residues" evidence="1">
    <location>
        <begin position="60"/>
        <end position="71"/>
    </location>
</feature>
<protein>
    <submittedName>
        <fullName evidence="2">Uncharacterized protein</fullName>
    </submittedName>
</protein>
<dbReference type="Proteomes" id="UP000616724">
    <property type="component" value="Unassembled WGS sequence"/>
</dbReference>
<evidence type="ECO:0000256" key="1">
    <source>
        <dbReference type="SAM" id="MobiDB-lite"/>
    </source>
</evidence>
<evidence type="ECO:0000313" key="3">
    <source>
        <dbReference type="Proteomes" id="UP000616724"/>
    </source>
</evidence>
<gene>
    <name evidence="2" type="ORF">Plo01_61660</name>
</gene>
<feature type="region of interest" description="Disordered" evidence="1">
    <location>
        <begin position="1"/>
        <end position="22"/>
    </location>
</feature>
<dbReference type="EMBL" id="BOOH01000051">
    <property type="protein sequence ID" value="GIH79737.1"/>
    <property type="molecule type" value="Genomic_DNA"/>
</dbReference>
<feature type="region of interest" description="Disordered" evidence="1">
    <location>
        <begin position="44"/>
        <end position="97"/>
    </location>
</feature>
<dbReference type="RefSeq" id="WP_203894186.1">
    <property type="nucleotide sequence ID" value="NZ_BOOH01000051.1"/>
</dbReference>
<dbReference type="AlphaFoldDB" id="A0A8J3RTT3"/>
<proteinExistence type="predicted"/>
<evidence type="ECO:0000313" key="2">
    <source>
        <dbReference type="EMBL" id="GIH79737.1"/>
    </source>
</evidence>
<accession>A0A8J3RTT3</accession>
<feature type="compositionally biased region" description="Low complexity" evidence="1">
    <location>
        <begin position="72"/>
        <end position="86"/>
    </location>
</feature>
<sequence>MSDHRSRCEVCGGVRPAQNPGEYTRDRLLLIAEVGFCACRTAATAADGHASPEPGSAEPRTAEIRSAEPETRPQSAAPRPAEAQPARPQPVGPRAGG</sequence>
<keyword evidence="3" id="KW-1185">Reference proteome</keyword>
<reference evidence="2 3" key="1">
    <citation type="submission" date="2021-01" db="EMBL/GenBank/DDBJ databases">
        <title>Whole genome shotgun sequence of Planobispora longispora NBRC 13918.</title>
        <authorList>
            <person name="Komaki H."/>
            <person name="Tamura T."/>
        </authorList>
    </citation>
    <scope>NUCLEOTIDE SEQUENCE [LARGE SCALE GENOMIC DNA]</scope>
    <source>
        <strain evidence="2 3">NBRC 13918</strain>
    </source>
</reference>